<dbReference type="PANTHER" id="PTHR43433:SF5">
    <property type="entry name" value="AB HYDROLASE-1 DOMAIN-CONTAINING PROTEIN"/>
    <property type="match status" value="1"/>
</dbReference>
<protein>
    <submittedName>
        <fullName evidence="2">Pimeloyl-ACP methyl ester carboxylesterase</fullName>
    </submittedName>
</protein>
<dbReference type="PANTHER" id="PTHR43433">
    <property type="entry name" value="HYDROLASE, ALPHA/BETA FOLD FAMILY PROTEIN"/>
    <property type="match status" value="1"/>
</dbReference>
<dbReference type="Proteomes" id="UP000198953">
    <property type="component" value="Unassembled WGS sequence"/>
</dbReference>
<evidence type="ECO:0000313" key="3">
    <source>
        <dbReference type="Proteomes" id="UP000198953"/>
    </source>
</evidence>
<dbReference type="InterPro" id="IPR050471">
    <property type="entry name" value="AB_hydrolase"/>
</dbReference>
<gene>
    <name evidence="2" type="ORF">SAMN05660976_07364</name>
</gene>
<dbReference type="InterPro" id="IPR029058">
    <property type="entry name" value="AB_hydrolase_fold"/>
</dbReference>
<organism evidence="2 3">
    <name type="scientific">Nonomuraea pusilla</name>
    <dbReference type="NCBI Taxonomy" id="46177"/>
    <lineage>
        <taxon>Bacteria</taxon>
        <taxon>Bacillati</taxon>
        <taxon>Actinomycetota</taxon>
        <taxon>Actinomycetes</taxon>
        <taxon>Streptosporangiales</taxon>
        <taxon>Streptosporangiaceae</taxon>
        <taxon>Nonomuraea</taxon>
    </lineage>
</organism>
<name>A0A1H8FVB0_9ACTN</name>
<evidence type="ECO:0000313" key="2">
    <source>
        <dbReference type="EMBL" id="SEN35470.1"/>
    </source>
</evidence>
<dbReference type="EMBL" id="FOBF01000025">
    <property type="protein sequence ID" value="SEN35470.1"/>
    <property type="molecule type" value="Genomic_DNA"/>
</dbReference>
<dbReference type="AlphaFoldDB" id="A0A1H8FVB0"/>
<feature type="domain" description="AB hydrolase-1" evidence="1">
    <location>
        <begin position="187"/>
        <end position="246"/>
    </location>
</feature>
<sequence>MGAMPTATTPDGVALSYQVRGRGHPLVLLAGQANSHHWWDGVLADFERDHLTVTLDWRGTGESGKPDEPYSTRGFAADVVAVLDDLGVERADVYGTSMGGRVAQWLAADHPHRVGSLVLGCTSPGGRHGVERGQEVRRALGQSDRAAAGRALLELMYTPAWLAAHPGPHRTVGDPGMPAYARRRHLLASAEHDAWDALPRIAAPTLVLHGTDDLMTPPANAPLLAGRIPDAKMILIAGARHAYFEEFRDYAGPVVLDFLAGRMRS</sequence>
<accession>A0A1H8FVB0</accession>
<keyword evidence="3" id="KW-1185">Reference proteome</keyword>
<dbReference type="InterPro" id="IPR000073">
    <property type="entry name" value="AB_hydrolase_1"/>
</dbReference>
<proteinExistence type="predicted"/>
<dbReference type="STRING" id="46177.SAMN05660976_07364"/>
<dbReference type="PRINTS" id="PR00111">
    <property type="entry name" value="ABHYDROLASE"/>
</dbReference>
<dbReference type="SUPFAM" id="SSF53474">
    <property type="entry name" value="alpha/beta-Hydrolases"/>
    <property type="match status" value="1"/>
</dbReference>
<feature type="domain" description="AB hydrolase-1" evidence="1">
    <location>
        <begin position="25"/>
        <end position="125"/>
    </location>
</feature>
<dbReference type="Pfam" id="PF00561">
    <property type="entry name" value="Abhydrolase_1"/>
    <property type="match status" value="2"/>
</dbReference>
<evidence type="ECO:0000259" key="1">
    <source>
        <dbReference type="Pfam" id="PF00561"/>
    </source>
</evidence>
<dbReference type="GO" id="GO:0003824">
    <property type="term" value="F:catalytic activity"/>
    <property type="evidence" value="ECO:0007669"/>
    <property type="project" value="UniProtKB-ARBA"/>
</dbReference>
<reference evidence="2 3" key="1">
    <citation type="submission" date="2016-10" db="EMBL/GenBank/DDBJ databases">
        <authorList>
            <person name="de Groot N.N."/>
        </authorList>
    </citation>
    <scope>NUCLEOTIDE SEQUENCE [LARGE SCALE GENOMIC DNA]</scope>
    <source>
        <strain evidence="2 3">DSM 43357</strain>
    </source>
</reference>
<dbReference type="Gene3D" id="3.40.50.1820">
    <property type="entry name" value="alpha/beta hydrolase"/>
    <property type="match status" value="1"/>
</dbReference>